<dbReference type="InterPro" id="IPR000524">
    <property type="entry name" value="Tscrpt_reg_HTH_GntR"/>
</dbReference>
<gene>
    <name evidence="5" type="ORF">IAC07_04015</name>
</gene>
<comment type="caution">
    <text evidence="5">The sequence shown here is derived from an EMBL/GenBank/DDBJ whole genome shotgun (WGS) entry which is preliminary data.</text>
</comment>
<dbReference type="GO" id="GO:0003700">
    <property type="term" value="F:DNA-binding transcription factor activity"/>
    <property type="evidence" value="ECO:0007669"/>
    <property type="project" value="InterPro"/>
</dbReference>
<sequence>MEFDADKPIYMQICDSVCDRILSGELEQGGRIPSVRDFGAEIGVNPNTVMRSYEKLTDAGIIYNRRGIGYFIADNARDTVLQRQREDFINNEVPQILKKMELLGLSPEEVFFSKWKTGC</sequence>
<protein>
    <submittedName>
        <fullName evidence="5">GntR family transcriptional regulator</fullName>
    </submittedName>
</protein>
<organism evidence="5 6">
    <name type="scientific">Candidatus Cryptobacteroides gallistercoris</name>
    <dbReference type="NCBI Taxonomy" id="2840765"/>
    <lineage>
        <taxon>Bacteria</taxon>
        <taxon>Pseudomonadati</taxon>
        <taxon>Bacteroidota</taxon>
        <taxon>Bacteroidia</taxon>
        <taxon>Bacteroidales</taxon>
        <taxon>Candidatus Cryptobacteroides</taxon>
    </lineage>
</organism>
<proteinExistence type="predicted"/>
<dbReference type="Proteomes" id="UP000771749">
    <property type="component" value="Unassembled WGS sequence"/>
</dbReference>
<reference evidence="5" key="1">
    <citation type="submission" date="2020-10" db="EMBL/GenBank/DDBJ databases">
        <authorList>
            <person name="Gilroy R."/>
        </authorList>
    </citation>
    <scope>NUCLEOTIDE SEQUENCE</scope>
    <source>
        <strain evidence="5">F1-3629</strain>
    </source>
</reference>
<dbReference type="Gene3D" id="1.10.10.10">
    <property type="entry name" value="Winged helix-like DNA-binding domain superfamily/Winged helix DNA-binding domain"/>
    <property type="match status" value="1"/>
</dbReference>
<evidence type="ECO:0000313" key="6">
    <source>
        <dbReference type="Proteomes" id="UP000771749"/>
    </source>
</evidence>
<keyword evidence="2" id="KW-0238">DNA-binding</keyword>
<dbReference type="PANTHER" id="PTHR38445:SF10">
    <property type="entry name" value="GNTR-FAMILY TRANSCRIPTIONAL REGULATOR"/>
    <property type="match status" value="1"/>
</dbReference>
<keyword evidence="1" id="KW-0805">Transcription regulation</keyword>
<dbReference type="GO" id="GO:0003677">
    <property type="term" value="F:DNA binding"/>
    <property type="evidence" value="ECO:0007669"/>
    <property type="project" value="UniProtKB-KW"/>
</dbReference>
<dbReference type="Gene3D" id="1.10.287.100">
    <property type="match status" value="1"/>
</dbReference>
<dbReference type="PANTHER" id="PTHR38445">
    <property type="entry name" value="HTH-TYPE TRANSCRIPTIONAL REPRESSOR YTRA"/>
    <property type="match status" value="1"/>
</dbReference>
<evidence type="ECO:0000313" key="5">
    <source>
        <dbReference type="EMBL" id="MBO8453875.1"/>
    </source>
</evidence>
<dbReference type="PROSITE" id="PS50949">
    <property type="entry name" value="HTH_GNTR"/>
    <property type="match status" value="1"/>
</dbReference>
<name>A0A940DPQ7_9BACT</name>
<dbReference type="InterPro" id="IPR036388">
    <property type="entry name" value="WH-like_DNA-bd_sf"/>
</dbReference>
<evidence type="ECO:0000256" key="1">
    <source>
        <dbReference type="ARBA" id="ARBA00023015"/>
    </source>
</evidence>
<keyword evidence="3" id="KW-0804">Transcription</keyword>
<dbReference type="AlphaFoldDB" id="A0A940DPQ7"/>
<evidence type="ECO:0000256" key="3">
    <source>
        <dbReference type="ARBA" id="ARBA00023163"/>
    </source>
</evidence>
<evidence type="ECO:0000256" key="2">
    <source>
        <dbReference type="ARBA" id="ARBA00023125"/>
    </source>
</evidence>
<evidence type="ECO:0000259" key="4">
    <source>
        <dbReference type="PROSITE" id="PS50949"/>
    </source>
</evidence>
<dbReference type="InterPro" id="IPR036390">
    <property type="entry name" value="WH_DNA-bd_sf"/>
</dbReference>
<dbReference type="EMBL" id="JADIMJ010000064">
    <property type="protein sequence ID" value="MBO8453875.1"/>
    <property type="molecule type" value="Genomic_DNA"/>
</dbReference>
<dbReference type="SMART" id="SM00345">
    <property type="entry name" value="HTH_GNTR"/>
    <property type="match status" value="1"/>
</dbReference>
<dbReference type="CDD" id="cd07377">
    <property type="entry name" value="WHTH_GntR"/>
    <property type="match status" value="1"/>
</dbReference>
<reference evidence="5" key="2">
    <citation type="journal article" date="2021" name="PeerJ">
        <title>Extensive microbial diversity within the chicken gut microbiome revealed by metagenomics and culture.</title>
        <authorList>
            <person name="Gilroy R."/>
            <person name="Ravi A."/>
            <person name="Getino M."/>
            <person name="Pursley I."/>
            <person name="Horton D.L."/>
            <person name="Alikhan N.F."/>
            <person name="Baker D."/>
            <person name="Gharbi K."/>
            <person name="Hall N."/>
            <person name="Watson M."/>
            <person name="Adriaenssens E.M."/>
            <person name="Foster-Nyarko E."/>
            <person name="Jarju S."/>
            <person name="Secka A."/>
            <person name="Antonio M."/>
            <person name="Oren A."/>
            <person name="Chaudhuri R.R."/>
            <person name="La Ragione R."/>
            <person name="Hildebrand F."/>
            <person name="Pallen M.J."/>
        </authorList>
    </citation>
    <scope>NUCLEOTIDE SEQUENCE</scope>
    <source>
        <strain evidence="5">F1-3629</strain>
    </source>
</reference>
<accession>A0A940DPQ7</accession>
<dbReference type="SUPFAM" id="SSF46785">
    <property type="entry name" value="Winged helix' DNA-binding domain"/>
    <property type="match status" value="1"/>
</dbReference>
<feature type="domain" description="HTH gntR-type" evidence="4">
    <location>
        <begin position="7"/>
        <end position="75"/>
    </location>
</feature>
<dbReference type="Pfam" id="PF00392">
    <property type="entry name" value="GntR"/>
    <property type="match status" value="1"/>
</dbReference>